<feature type="chain" id="PRO_5036476276" evidence="1">
    <location>
        <begin position="32"/>
        <end position="246"/>
    </location>
</feature>
<proteinExistence type="predicted"/>
<organism evidence="2 3">
    <name type="scientific">Acidithiobacillus ferridurans</name>
    <dbReference type="NCBI Taxonomy" id="1232575"/>
    <lineage>
        <taxon>Bacteria</taxon>
        <taxon>Pseudomonadati</taxon>
        <taxon>Pseudomonadota</taxon>
        <taxon>Acidithiobacillia</taxon>
        <taxon>Acidithiobacillales</taxon>
        <taxon>Acidithiobacillaceae</taxon>
        <taxon>Acidithiobacillus</taxon>
    </lineage>
</organism>
<dbReference type="InterPro" id="IPR007497">
    <property type="entry name" value="SIMPL/DUF541"/>
</dbReference>
<gene>
    <name evidence="2" type="ORF">HF568_16690</name>
</gene>
<evidence type="ECO:0000313" key="3">
    <source>
        <dbReference type="Proteomes" id="UP000887300"/>
    </source>
</evidence>
<protein>
    <submittedName>
        <fullName evidence="2">SIMPL domain-containing protein</fullName>
    </submittedName>
</protein>
<dbReference type="RefSeq" id="WP_215885940.1">
    <property type="nucleotide sequence ID" value="NZ_CP134225.1"/>
</dbReference>
<dbReference type="AlphaFoldDB" id="A0A8X8KBK1"/>
<dbReference type="Proteomes" id="UP000887300">
    <property type="component" value="Unassembled WGS sequence"/>
</dbReference>
<name>A0A8X8KBK1_ACIFI</name>
<sequence>MHANRPPYRSKHFAVSIVAGLISFIPAVSLAATCKAADAPYPPTSIHLSASADYRVADSELTATLSAQDEGPDPASLAARVNQTMAWAAKILPEVQGLHWHTSGYATTRTGVKTAPWRVQESLVVRSADPQALLPLLGTLQSRMQLEGIDFTPAPGELRKVQNHASTIALQRFRSDAIRYCKAMGFTKPPLLGEINIQTGQPPVSVRPFPVMMAARALPGPVTARPGEFRGRVTADGTAYCQAKAE</sequence>
<keyword evidence="1" id="KW-0732">Signal</keyword>
<accession>A0A8X8KBK1</accession>
<dbReference type="Pfam" id="PF04402">
    <property type="entry name" value="SIMPL"/>
    <property type="match status" value="1"/>
</dbReference>
<evidence type="ECO:0000313" key="2">
    <source>
        <dbReference type="EMBL" id="MBU2724791.1"/>
    </source>
</evidence>
<feature type="signal peptide" evidence="1">
    <location>
        <begin position="1"/>
        <end position="31"/>
    </location>
</feature>
<evidence type="ECO:0000256" key="1">
    <source>
        <dbReference type="SAM" id="SignalP"/>
    </source>
</evidence>
<reference evidence="2" key="1">
    <citation type="journal article" date="2021" name="ISME J.">
        <title>Genomic evolution of the class Acidithiobacillia: deep-branching Proteobacteria living in extreme acidic conditions.</title>
        <authorList>
            <person name="Moya-Beltran A."/>
            <person name="Beard S."/>
            <person name="Rojas-Villalobos C."/>
            <person name="Issotta F."/>
            <person name="Gallardo Y."/>
            <person name="Ulloa R."/>
            <person name="Giaveno A."/>
            <person name="Degli Esposti M."/>
            <person name="Johnson D.B."/>
            <person name="Quatrini R."/>
        </authorList>
    </citation>
    <scope>NUCLEOTIDE SEQUENCE</scope>
    <source>
        <strain evidence="2">DSM 583</strain>
    </source>
</reference>
<dbReference type="EMBL" id="JABBHS010000514">
    <property type="protein sequence ID" value="MBU2724791.1"/>
    <property type="molecule type" value="Genomic_DNA"/>
</dbReference>
<comment type="caution">
    <text evidence="2">The sequence shown here is derived from an EMBL/GenBank/DDBJ whole genome shotgun (WGS) entry which is preliminary data.</text>
</comment>